<geneLocation type="plasmid" evidence="1 2">
    <name>pGX5</name>
</geneLocation>
<evidence type="ECO:0000313" key="2">
    <source>
        <dbReference type="Proteomes" id="UP000663954"/>
    </source>
</evidence>
<protein>
    <recommendedName>
        <fullName evidence="3">HTH merR-type domain-containing protein</fullName>
    </recommendedName>
</protein>
<reference evidence="1 2" key="1">
    <citation type="journal article" date="2020" name="Front. Cell. Infect. Microbiol.">
        <title>Characterization of Three Porcine Acinetobacter towneri Strains Co-Harboring tet(X3) and bla OXA-58.</title>
        <authorList>
            <person name="Ma J."/>
            <person name="Wang J."/>
            <person name="Feng J."/>
            <person name="Liu Y."/>
            <person name="Yang B."/>
            <person name="Li R."/>
            <person name="Bai L."/>
            <person name="He T."/>
            <person name="Wang X."/>
            <person name="Yang Z."/>
        </authorList>
    </citation>
    <scope>NUCLEOTIDE SEQUENCE [LARGE SCALE GENOMIC DNA]</scope>
    <source>
        <strain evidence="1 2">GX5</strain>
    </source>
</reference>
<evidence type="ECO:0000313" key="1">
    <source>
        <dbReference type="EMBL" id="QTD60578.1"/>
    </source>
</evidence>
<dbReference type="EMBL" id="CP071769">
    <property type="protein sequence ID" value="QTD60578.1"/>
    <property type="molecule type" value="Genomic_DNA"/>
</dbReference>
<evidence type="ECO:0008006" key="3">
    <source>
        <dbReference type="Google" id="ProtNLM"/>
    </source>
</evidence>
<keyword evidence="2" id="KW-1185">Reference proteome</keyword>
<dbReference type="Proteomes" id="UP000663954">
    <property type="component" value="Plasmid pGX5"/>
</dbReference>
<name>A0ABX7TBK4_9GAMM</name>
<proteinExistence type="predicted"/>
<accession>A0ABX7TBK4</accession>
<sequence length="106" mass="12937">MEKGYYLFAYVEINKYANFYKTDTKRHDQNISLWEYDGGKLSLLRYWELERLSRIKHHNKAFYSETQFKNIVNVLLSEFNLQLSDIKEYRKNKRRFSPSPATVDRE</sequence>
<gene>
    <name evidence="1" type="ORF">J4G45_00175</name>
</gene>
<dbReference type="GeneID" id="64223934"/>
<organism evidence="1 2">
    <name type="scientific">Acinetobacter towneri</name>
    <dbReference type="NCBI Taxonomy" id="202956"/>
    <lineage>
        <taxon>Bacteria</taxon>
        <taxon>Pseudomonadati</taxon>
        <taxon>Pseudomonadota</taxon>
        <taxon>Gammaproteobacteria</taxon>
        <taxon>Moraxellales</taxon>
        <taxon>Moraxellaceae</taxon>
        <taxon>Acinetobacter</taxon>
    </lineage>
</organism>
<keyword evidence="1" id="KW-0614">Plasmid</keyword>
<dbReference type="RefSeq" id="WP_179990683.1">
    <property type="nucleotide sequence ID" value="NZ_CP071767.1"/>
</dbReference>